<feature type="domain" description="Lipase" evidence="5">
    <location>
        <begin position="425"/>
        <end position="497"/>
    </location>
</feature>
<evidence type="ECO:0000256" key="1">
    <source>
        <dbReference type="ARBA" id="ARBA00004613"/>
    </source>
</evidence>
<evidence type="ECO:0000256" key="2">
    <source>
        <dbReference type="ARBA" id="ARBA00010701"/>
    </source>
</evidence>
<evidence type="ECO:0000313" key="6">
    <source>
        <dbReference type="EMBL" id="CAD7197963.1"/>
    </source>
</evidence>
<dbReference type="InterPro" id="IPR013818">
    <property type="entry name" value="Lipase"/>
</dbReference>
<dbReference type="SUPFAM" id="SSF53474">
    <property type="entry name" value="alpha/beta-Hydrolases"/>
    <property type="match status" value="2"/>
</dbReference>
<name>A0A7R8VGH0_TIMDO</name>
<dbReference type="EMBL" id="OA565930">
    <property type="protein sequence ID" value="CAD7197963.1"/>
    <property type="molecule type" value="Genomic_DNA"/>
</dbReference>
<evidence type="ECO:0000256" key="4">
    <source>
        <dbReference type="RuleBase" id="RU004262"/>
    </source>
</evidence>
<comment type="subcellular location">
    <subcellularLocation>
        <location evidence="1">Secreted</location>
    </subcellularLocation>
</comment>
<dbReference type="Pfam" id="PF00151">
    <property type="entry name" value="Lipase"/>
    <property type="match status" value="2"/>
</dbReference>
<dbReference type="InterPro" id="IPR000734">
    <property type="entry name" value="TAG_lipase"/>
</dbReference>
<dbReference type="InterPro" id="IPR029058">
    <property type="entry name" value="AB_hydrolase_fold"/>
</dbReference>
<reference evidence="6" key="1">
    <citation type="submission" date="2020-11" db="EMBL/GenBank/DDBJ databases">
        <authorList>
            <person name="Tran Van P."/>
        </authorList>
    </citation>
    <scope>NUCLEOTIDE SEQUENCE</scope>
</reference>
<organism evidence="6">
    <name type="scientific">Timema douglasi</name>
    <name type="common">Walking stick</name>
    <dbReference type="NCBI Taxonomy" id="61478"/>
    <lineage>
        <taxon>Eukaryota</taxon>
        <taxon>Metazoa</taxon>
        <taxon>Ecdysozoa</taxon>
        <taxon>Arthropoda</taxon>
        <taxon>Hexapoda</taxon>
        <taxon>Insecta</taxon>
        <taxon>Pterygota</taxon>
        <taxon>Neoptera</taxon>
        <taxon>Polyneoptera</taxon>
        <taxon>Phasmatodea</taxon>
        <taxon>Timematodea</taxon>
        <taxon>Timematoidea</taxon>
        <taxon>Timematidae</taxon>
        <taxon>Timema</taxon>
    </lineage>
</organism>
<gene>
    <name evidence="6" type="ORF">TDIB3V08_LOCUS4254</name>
</gene>
<dbReference type="AlphaFoldDB" id="A0A7R8VGH0"/>
<dbReference type="GO" id="GO:0005615">
    <property type="term" value="C:extracellular space"/>
    <property type="evidence" value="ECO:0007669"/>
    <property type="project" value="TreeGrafter"/>
</dbReference>
<dbReference type="GO" id="GO:0016042">
    <property type="term" value="P:lipid catabolic process"/>
    <property type="evidence" value="ECO:0007669"/>
    <property type="project" value="TreeGrafter"/>
</dbReference>
<evidence type="ECO:0000259" key="5">
    <source>
        <dbReference type="Pfam" id="PF00151"/>
    </source>
</evidence>
<protein>
    <recommendedName>
        <fullName evidence="5">Lipase domain-containing protein</fullName>
    </recommendedName>
</protein>
<dbReference type="Gene3D" id="3.40.50.1820">
    <property type="entry name" value="alpha/beta hydrolase"/>
    <property type="match status" value="2"/>
</dbReference>
<sequence>MFFSANRINNLQSKKTDIKTKYRYAGIGQTSIKDDAEGDMNVFLVDWSGGGGSIKYWKAVANTRVAGKSLARFVQRLISKGGASPGDFHLIGHSLGAHICSYAAVTVGGIARITGLYLATTNTRSVPCYNKYQVCTLLQQIPGIGGASPCHVPTISLSLVQVCTLLQQIPGIGGASPCHVPTISLSLVQVCTLLQQIPGIGGASPCHVPTISLSLVQVCTLLQQIPGIGGASPCHVPTISLSLVQVCTLLQQIPGIGGASPCHVPTISLSLVQVCTLLQQIPGIGGASPCHVPTISLSLVQVCTLLQQIPGIGGASPCHVPTISLSLVQVCTLLQQIPGIGGASPCHVPTISLSLVQVCTLLQQIPGIGGASPCHVPTISLSLVQVCTLLQQIPGIGGASPCHVPTISLSLVQVCTLLQQIPGIGGASPCHVPTISLSLVQVCTLLQQIPGLDPAQPCYNYKDRNMVLDPSDAKFVDVIHTNGRLISKIGLGFPQPVEIAKAVCNHGRSYQFFIESIMSNDCYFWGHQWDMKPESGELAAMSPCSITNCSMMGYEAVLFPARGVFYVTTADTMPFCINFPDTDLEMAHSMLDFENMIDTK</sequence>
<accession>A0A7R8VGH0</accession>
<comment type="similarity">
    <text evidence="2 4">Belongs to the AB hydrolase superfamily. Lipase family.</text>
</comment>
<dbReference type="GO" id="GO:0016298">
    <property type="term" value="F:lipase activity"/>
    <property type="evidence" value="ECO:0007669"/>
    <property type="project" value="InterPro"/>
</dbReference>
<evidence type="ECO:0000256" key="3">
    <source>
        <dbReference type="ARBA" id="ARBA00022525"/>
    </source>
</evidence>
<keyword evidence="3" id="KW-0964">Secreted</keyword>
<dbReference type="PANTHER" id="PTHR11610">
    <property type="entry name" value="LIPASE"/>
    <property type="match status" value="1"/>
</dbReference>
<proteinExistence type="inferred from homology"/>
<feature type="domain" description="Lipase" evidence="5">
    <location>
        <begin position="38"/>
        <end position="120"/>
    </location>
</feature>